<feature type="repeat" description="Solcar" evidence="9">
    <location>
        <begin position="1"/>
        <end position="72"/>
    </location>
</feature>
<keyword evidence="5" id="KW-0677">Repeat</keyword>
<evidence type="ECO:0000256" key="4">
    <source>
        <dbReference type="ARBA" id="ARBA00022692"/>
    </source>
</evidence>
<dbReference type="Gene3D" id="1.50.40.10">
    <property type="entry name" value="Mitochondrial carrier domain"/>
    <property type="match status" value="2"/>
</dbReference>
<evidence type="ECO:0000256" key="5">
    <source>
        <dbReference type="ARBA" id="ARBA00022737"/>
    </source>
</evidence>
<evidence type="ECO:0000256" key="1">
    <source>
        <dbReference type="ARBA" id="ARBA00004225"/>
    </source>
</evidence>
<dbReference type="GO" id="GO:1990575">
    <property type="term" value="P:mitochondrial L-ornithine transmembrane transport"/>
    <property type="evidence" value="ECO:0007669"/>
    <property type="project" value="TreeGrafter"/>
</dbReference>
<keyword evidence="6 11" id="KW-1133">Transmembrane helix</keyword>
<organism evidence="12 14">
    <name type="scientific">Didymodactylos carnosus</name>
    <dbReference type="NCBI Taxonomy" id="1234261"/>
    <lineage>
        <taxon>Eukaryota</taxon>
        <taxon>Metazoa</taxon>
        <taxon>Spiralia</taxon>
        <taxon>Gnathifera</taxon>
        <taxon>Rotifera</taxon>
        <taxon>Eurotatoria</taxon>
        <taxon>Bdelloidea</taxon>
        <taxon>Philodinida</taxon>
        <taxon>Philodinidae</taxon>
        <taxon>Didymodactylos</taxon>
    </lineage>
</organism>
<evidence type="ECO:0000313" key="13">
    <source>
        <dbReference type="EMBL" id="CAF4341634.1"/>
    </source>
</evidence>
<dbReference type="EMBL" id="CAJOBC010086251">
    <property type="protein sequence ID" value="CAF4341634.1"/>
    <property type="molecule type" value="Genomic_DNA"/>
</dbReference>
<dbReference type="InterPro" id="IPR018108">
    <property type="entry name" value="MCP_transmembrane"/>
</dbReference>
<evidence type="ECO:0000256" key="11">
    <source>
        <dbReference type="SAM" id="Phobius"/>
    </source>
</evidence>
<evidence type="ECO:0000256" key="10">
    <source>
        <dbReference type="RuleBase" id="RU000488"/>
    </source>
</evidence>
<protein>
    <recommendedName>
        <fullName evidence="15">Mitochondrial ornithine transporter 1</fullName>
    </recommendedName>
</protein>
<keyword evidence="3 10" id="KW-0813">Transport</keyword>
<evidence type="ECO:0000256" key="8">
    <source>
        <dbReference type="ARBA" id="ARBA00023136"/>
    </source>
</evidence>
<dbReference type="GO" id="GO:0031966">
    <property type="term" value="C:mitochondrial membrane"/>
    <property type="evidence" value="ECO:0007669"/>
    <property type="project" value="UniProtKB-SubCell"/>
</dbReference>
<feature type="transmembrane region" description="Helical" evidence="11">
    <location>
        <begin position="122"/>
        <end position="142"/>
    </location>
</feature>
<keyword evidence="8 9" id="KW-0472">Membrane</keyword>
<dbReference type="PANTHER" id="PTHR45624">
    <property type="entry name" value="MITOCHONDRIAL BASIC AMINO ACIDS TRANSPORTER-RELATED"/>
    <property type="match status" value="1"/>
</dbReference>
<reference evidence="12" key="1">
    <citation type="submission" date="2021-02" db="EMBL/GenBank/DDBJ databases">
        <authorList>
            <person name="Nowell W R."/>
        </authorList>
    </citation>
    <scope>NUCLEOTIDE SEQUENCE</scope>
</reference>
<proteinExistence type="inferred from homology"/>
<feature type="non-terminal residue" evidence="12">
    <location>
        <position position="214"/>
    </location>
</feature>
<dbReference type="EMBL" id="CAJNOQ010020780">
    <property type="protein sequence ID" value="CAF1475309.1"/>
    <property type="molecule type" value="Genomic_DNA"/>
</dbReference>
<name>A0A815RCJ5_9BILA</name>
<dbReference type="InterPro" id="IPR023395">
    <property type="entry name" value="MCP_dom_sf"/>
</dbReference>
<evidence type="ECO:0000256" key="2">
    <source>
        <dbReference type="ARBA" id="ARBA00006375"/>
    </source>
</evidence>
<keyword evidence="4 9" id="KW-0812">Transmembrane</keyword>
<evidence type="ECO:0000256" key="9">
    <source>
        <dbReference type="PROSITE-ProRule" id="PRU00282"/>
    </source>
</evidence>
<dbReference type="AlphaFoldDB" id="A0A815RCJ5"/>
<keyword evidence="14" id="KW-1185">Reference proteome</keyword>
<dbReference type="Proteomes" id="UP000663829">
    <property type="component" value="Unassembled WGS sequence"/>
</dbReference>
<sequence length="214" mass="23925">AAASVYVGQPLDTIKVKLQIFPKVYKNSLDCFKKIYTSEGLTGLYKGTVPALAANAADCCFNFSTPFAMTAQILRTEGIRGLFRGLTSTWIREVPGYFFFFGGYELTRSLLMSKDGRKTDIGFVKIWISGGMAGITFWIIMYPCDVIKSRQQVFTTNKSFLNYTLTIIRNEGLVTLYSGLMPTLIRTFFATGALFITYEKVRLLLGLLLKSENG</sequence>
<dbReference type="SUPFAM" id="SSF103506">
    <property type="entry name" value="Mitochondrial carrier"/>
    <property type="match status" value="1"/>
</dbReference>
<feature type="repeat" description="Solcar" evidence="9">
    <location>
        <begin position="121"/>
        <end position="204"/>
    </location>
</feature>
<dbReference type="GO" id="GO:0000064">
    <property type="term" value="F:L-ornithine transmembrane transporter activity"/>
    <property type="evidence" value="ECO:0007669"/>
    <property type="project" value="TreeGrafter"/>
</dbReference>
<evidence type="ECO:0008006" key="15">
    <source>
        <dbReference type="Google" id="ProtNLM"/>
    </source>
</evidence>
<dbReference type="PROSITE" id="PS50920">
    <property type="entry name" value="SOLCAR"/>
    <property type="match status" value="2"/>
</dbReference>
<comment type="caution">
    <text evidence="12">The sequence shown here is derived from an EMBL/GenBank/DDBJ whole genome shotgun (WGS) entry which is preliminary data.</text>
</comment>
<dbReference type="InterPro" id="IPR050567">
    <property type="entry name" value="Mitochondrial_Carrier"/>
</dbReference>
<evidence type="ECO:0000256" key="6">
    <source>
        <dbReference type="ARBA" id="ARBA00022989"/>
    </source>
</evidence>
<comment type="subcellular location">
    <subcellularLocation>
        <location evidence="1">Mitochondrion membrane</location>
        <topology evidence="1">Multi-pass membrane protein</topology>
    </subcellularLocation>
</comment>
<keyword evidence="7" id="KW-0496">Mitochondrion</keyword>
<dbReference type="PANTHER" id="PTHR45624:SF12">
    <property type="entry name" value="MITOCHONDRIAL ORNITHINE TRANSPORTER 1"/>
    <property type="match status" value="1"/>
</dbReference>
<dbReference type="Proteomes" id="UP000681722">
    <property type="component" value="Unassembled WGS sequence"/>
</dbReference>
<comment type="similarity">
    <text evidence="2 10">Belongs to the mitochondrial carrier (TC 2.A.29) family.</text>
</comment>
<dbReference type="OrthoDB" id="409586at2759"/>
<accession>A0A815RCJ5</accession>
<evidence type="ECO:0000256" key="7">
    <source>
        <dbReference type="ARBA" id="ARBA00023128"/>
    </source>
</evidence>
<evidence type="ECO:0000313" key="12">
    <source>
        <dbReference type="EMBL" id="CAF1475309.1"/>
    </source>
</evidence>
<evidence type="ECO:0000256" key="3">
    <source>
        <dbReference type="ARBA" id="ARBA00022448"/>
    </source>
</evidence>
<evidence type="ECO:0000313" key="14">
    <source>
        <dbReference type="Proteomes" id="UP000663829"/>
    </source>
</evidence>
<dbReference type="Pfam" id="PF00153">
    <property type="entry name" value="Mito_carr"/>
    <property type="match status" value="3"/>
</dbReference>
<gene>
    <name evidence="12" type="ORF">GPM918_LOCUS35613</name>
    <name evidence="13" type="ORF">SRO942_LOCUS36332</name>
</gene>